<gene>
    <name evidence="8" type="ORF">COR50_07130</name>
</gene>
<sequence>MLLKKNLNMKKQLLIISSLLGVALTQPACNKDFLDRPYQREIEDKTFWTNANDANLALNACYQQIDYGEWSIYDDGKTDNAHAQYPWESAATVISAGDVTSANNVDWSFESIRRVNNFLDKVQDVPMDADLKARFEAEARFLRAFRYANMMNQFGDVPIMTFLPDLTNWNVPRDKRADVLKFIIDELKAVAAVLPPSYGGSQYNEVGRITKGAAVALLARVYLYEGMWTEAAEAAQQVMGMNYDLFKVSEESASDAADDYSQWVDFANADEEKRFRLGLRSYEQQFWAKNNNNVEVILDRQYLEQKDPKYVNTYLLSDDLGGWSSVTPTQALVNDYMSFKTGKPVAALDPAVRAQRYENRESDPTFYDEYKNRDPRFYASILFEHAPWNTITQGYEFTWIPGGNNCSRTGYNFRKFVDPAAWQAGLDNYANHPIIRFAEVLLTYAEAKTAATAAGTQPEASVYDALDRIRVRAGMPVIDRAEYNTAAKLMPVIRQERRIELALEGQRYMDIRRWETAPNVMTTIYNISNGLAQTRSWSDKLYLMPIPLSETDKNPNLLPNNPDY</sequence>
<dbReference type="Pfam" id="PF14322">
    <property type="entry name" value="SusD-like_3"/>
    <property type="match status" value="1"/>
</dbReference>
<evidence type="ECO:0000256" key="3">
    <source>
        <dbReference type="ARBA" id="ARBA00022729"/>
    </source>
</evidence>
<dbReference type="KEGG" id="cbae:COR50_07130"/>
<dbReference type="Pfam" id="PF07980">
    <property type="entry name" value="SusD_RagB"/>
    <property type="match status" value="1"/>
</dbReference>
<evidence type="ECO:0000256" key="5">
    <source>
        <dbReference type="ARBA" id="ARBA00023237"/>
    </source>
</evidence>
<proteinExistence type="inferred from homology"/>
<accession>A0A291QSQ6</accession>
<keyword evidence="4" id="KW-0472">Membrane</keyword>
<reference evidence="8 9" key="1">
    <citation type="submission" date="2017-10" db="EMBL/GenBank/DDBJ databases">
        <title>Paenichitinophaga pekingensis gen. nov., sp. nov., isolated from activated sludge.</title>
        <authorList>
            <person name="Jin D."/>
            <person name="Kong X."/>
            <person name="Deng Y."/>
            <person name="Bai Z."/>
        </authorList>
    </citation>
    <scope>NUCLEOTIDE SEQUENCE [LARGE SCALE GENOMIC DNA]</scope>
    <source>
        <strain evidence="8 9">13</strain>
    </source>
</reference>
<dbReference type="InterPro" id="IPR012944">
    <property type="entry name" value="SusD_RagB_dom"/>
</dbReference>
<evidence type="ECO:0000313" key="9">
    <source>
        <dbReference type="Proteomes" id="UP000220133"/>
    </source>
</evidence>
<keyword evidence="3" id="KW-0732">Signal</keyword>
<dbReference type="GO" id="GO:0009279">
    <property type="term" value="C:cell outer membrane"/>
    <property type="evidence" value="ECO:0007669"/>
    <property type="project" value="UniProtKB-SubCell"/>
</dbReference>
<dbReference type="Proteomes" id="UP000220133">
    <property type="component" value="Chromosome"/>
</dbReference>
<feature type="domain" description="RagB/SusD" evidence="6">
    <location>
        <begin position="311"/>
        <end position="564"/>
    </location>
</feature>
<comment type="subcellular location">
    <subcellularLocation>
        <location evidence="1">Cell outer membrane</location>
    </subcellularLocation>
</comment>
<evidence type="ECO:0000259" key="7">
    <source>
        <dbReference type="Pfam" id="PF14322"/>
    </source>
</evidence>
<dbReference type="SUPFAM" id="SSF48452">
    <property type="entry name" value="TPR-like"/>
    <property type="match status" value="1"/>
</dbReference>
<dbReference type="InterPro" id="IPR033985">
    <property type="entry name" value="SusD-like_N"/>
</dbReference>
<keyword evidence="5" id="KW-0998">Cell outer membrane</keyword>
<name>A0A291QSQ6_9BACT</name>
<dbReference type="Gene3D" id="1.25.40.390">
    <property type="match status" value="1"/>
</dbReference>
<evidence type="ECO:0000313" key="8">
    <source>
        <dbReference type="EMBL" id="ATL46975.1"/>
    </source>
</evidence>
<keyword evidence="9" id="KW-1185">Reference proteome</keyword>
<comment type="similarity">
    <text evidence="2">Belongs to the SusD family.</text>
</comment>
<feature type="domain" description="SusD-like N-terminal" evidence="7">
    <location>
        <begin position="58"/>
        <end position="223"/>
    </location>
</feature>
<evidence type="ECO:0000259" key="6">
    <source>
        <dbReference type="Pfam" id="PF07980"/>
    </source>
</evidence>
<evidence type="ECO:0000256" key="1">
    <source>
        <dbReference type="ARBA" id="ARBA00004442"/>
    </source>
</evidence>
<organism evidence="8 9">
    <name type="scientific">Chitinophaga caeni</name>
    <dbReference type="NCBI Taxonomy" id="2029983"/>
    <lineage>
        <taxon>Bacteria</taxon>
        <taxon>Pseudomonadati</taxon>
        <taxon>Bacteroidota</taxon>
        <taxon>Chitinophagia</taxon>
        <taxon>Chitinophagales</taxon>
        <taxon>Chitinophagaceae</taxon>
        <taxon>Chitinophaga</taxon>
    </lineage>
</organism>
<dbReference type="AlphaFoldDB" id="A0A291QSQ6"/>
<dbReference type="InterPro" id="IPR011990">
    <property type="entry name" value="TPR-like_helical_dom_sf"/>
</dbReference>
<evidence type="ECO:0000256" key="2">
    <source>
        <dbReference type="ARBA" id="ARBA00006275"/>
    </source>
</evidence>
<protein>
    <submittedName>
        <fullName evidence="8">RagB/SusD family nutrient uptake outer membrane protein</fullName>
    </submittedName>
</protein>
<dbReference type="EMBL" id="CP023777">
    <property type="protein sequence ID" value="ATL46975.1"/>
    <property type="molecule type" value="Genomic_DNA"/>
</dbReference>
<evidence type="ECO:0000256" key="4">
    <source>
        <dbReference type="ARBA" id="ARBA00023136"/>
    </source>
</evidence>